<evidence type="ECO:0000313" key="4">
    <source>
        <dbReference type="Proteomes" id="UP000013989"/>
    </source>
</evidence>
<dbReference type="Proteomes" id="UP000013989">
    <property type="component" value="Unassembled WGS sequence"/>
</dbReference>
<organism evidence="3 4">
    <name type="scientific">Bacillus cereus ISP2954</name>
    <dbReference type="NCBI Taxonomy" id="1053215"/>
    <lineage>
        <taxon>Bacteria</taxon>
        <taxon>Bacillati</taxon>
        <taxon>Bacillota</taxon>
        <taxon>Bacilli</taxon>
        <taxon>Bacillales</taxon>
        <taxon>Bacillaceae</taxon>
        <taxon>Bacillus</taxon>
        <taxon>Bacillus cereus group</taxon>
    </lineage>
</organism>
<feature type="chain" id="PRO_5040819264" description="Lipoprotein" evidence="2">
    <location>
        <begin position="21"/>
        <end position="260"/>
    </location>
</feature>
<evidence type="ECO:0000313" key="3">
    <source>
        <dbReference type="EMBL" id="EOP58244.1"/>
    </source>
</evidence>
<reference evidence="3 4" key="1">
    <citation type="submission" date="2012-12" db="EMBL/GenBank/DDBJ databases">
        <title>The Genome Sequence of Bacillus cereus ISP2954.</title>
        <authorList>
            <consortium name="The Broad Institute Genome Sequencing Platform"/>
            <consortium name="The Broad Institute Genome Sequencing Center for Infectious Disease"/>
            <person name="Feldgarden M."/>
            <person name="Van der Auwera G.A."/>
            <person name="Mahillon J."/>
            <person name="Duprez V."/>
            <person name="Timmery S."/>
            <person name="Mattelet C."/>
            <person name="Dierick K."/>
            <person name="Sun M."/>
            <person name="Yu Z."/>
            <person name="Zhu L."/>
            <person name="Hu X."/>
            <person name="Shank E.B."/>
            <person name="Swiecicka I."/>
            <person name="Hansen B.M."/>
            <person name="Andrup L."/>
            <person name="Walker B."/>
            <person name="Young S.K."/>
            <person name="Zeng Q."/>
            <person name="Gargeya S."/>
            <person name="Fitzgerald M."/>
            <person name="Haas B."/>
            <person name="Abouelleil A."/>
            <person name="Alvarado L."/>
            <person name="Arachchi H.M."/>
            <person name="Berlin A.M."/>
            <person name="Chapman S.B."/>
            <person name="Dewar J."/>
            <person name="Goldberg J."/>
            <person name="Griggs A."/>
            <person name="Gujja S."/>
            <person name="Hansen M."/>
            <person name="Howarth C."/>
            <person name="Imamovic A."/>
            <person name="Larimer J."/>
            <person name="McCowan C."/>
            <person name="Murphy C."/>
            <person name="Neiman D."/>
            <person name="Pearson M."/>
            <person name="Priest M."/>
            <person name="Roberts A."/>
            <person name="Saif S."/>
            <person name="Shea T."/>
            <person name="Sisk P."/>
            <person name="Sykes S."/>
            <person name="Wortman J."/>
            <person name="Nusbaum C."/>
            <person name="Birren B."/>
        </authorList>
    </citation>
    <scope>NUCLEOTIDE SEQUENCE [LARGE SCALE GENOMIC DNA]</scope>
    <source>
        <strain evidence="3 4">ISP2954</strain>
    </source>
</reference>
<dbReference type="AlphaFoldDB" id="A0A9W5QCG1"/>
<feature type="region of interest" description="Disordered" evidence="1">
    <location>
        <begin position="26"/>
        <end position="51"/>
    </location>
</feature>
<feature type="compositionally biased region" description="Basic and acidic residues" evidence="1">
    <location>
        <begin position="80"/>
        <end position="107"/>
    </location>
</feature>
<evidence type="ECO:0008006" key="5">
    <source>
        <dbReference type="Google" id="ProtNLM"/>
    </source>
</evidence>
<gene>
    <name evidence="3" type="ORF">IGU_02186</name>
</gene>
<dbReference type="InterPro" id="IPR045956">
    <property type="entry name" value="DUF6376"/>
</dbReference>
<keyword evidence="2" id="KW-0732">Signal</keyword>
<proteinExistence type="predicted"/>
<feature type="signal peptide" evidence="2">
    <location>
        <begin position="1"/>
        <end position="20"/>
    </location>
</feature>
<feature type="compositionally biased region" description="Basic and acidic residues" evidence="1">
    <location>
        <begin position="116"/>
        <end position="128"/>
    </location>
</feature>
<evidence type="ECO:0000256" key="2">
    <source>
        <dbReference type="SAM" id="SignalP"/>
    </source>
</evidence>
<name>A0A9W5QCG1_BACCE</name>
<dbReference type="RefSeq" id="WP_000644808.1">
    <property type="nucleotide sequence ID" value="NZ_KB976766.1"/>
</dbReference>
<dbReference type="PROSITE" id="PS51257">
    <property type="entry name" value="PROKAR_LIPOPROTEIN"/>
    <property type="match status" value="1"/>
</dbReference>
<evidence type="ECO:0000256" key="1">
    <source>
        <dbReference type="SAM" id="MobiDB-lite"/>
    </source>
</evidence>
<dbReference type="Pfam" id="PF19903">
    <property type="entry name" value="DUF6376"/>
    <property type="match status" value="1"/>
</dbReference>
<comment type="caution">
    <text evidence="3">The sequence shown here is derived from an EMBL/GenBank/DDBJ whole genome shotgun (WGS) entry which is preliminary data.</text>
</comment>
<dbReference type="EMBL" id="AHEJ01000102">
    <property type="protein sequence ID" value="EOP58244.1"/>
    <property type="molecule type" value="Genomic_DNA"/>
</dbReference>
<accession>A0A9W5QCG1</accession>
<feature type="region of interest" description="Disordered" evidence="1">
    <location>
        <begin position="80"/>
        <end position="145"/>
    </location>
</feature>
<protein>
    <recommendedName>
        <fullName evidence="5">Lipoprotein</fullName>
    </recommendedName>
</protein>
<sequence>MKAKKLICFLALPLMLVAWVGCSKNNTEENKTDSLKISESEKKKDESIDKEADKLNKEKEELLAKKEELLAEKEKLLAEKKAKEEKEVTKKKEDTDKNEVSNDKTVKEAVIGEGRTLAEEREYRDKQLTKGSSASSPLEKYQEDIKDTSNDLKTAVQSIKSLAEKDGTWKTTQTGLKGELSRVSGRANRLASIEPPKEYDYFKVQLRDDARAIKQMVDQAFIALNENDTETAKLNIGAMIDYVDIMSSTLNEIQNVQNGV</sequence>